<evidence type="ECO:0000259" key="5">
    <source>
        <dbReference type="Pfam" id="PF00155"/>
    </source>
</evidence>
<dbReference type="GO" id="GO:0008483">
    <property type="term" value="F:transaminase activity"/>
    <property type="evidence" value="ECO:0007669"/>
    <property type="project" value="UniProtKB-KW"/>
</dbReference>
<name>A0ABZ1CBL1_9BACT</name>
<dbReference type="PANTHER" id="PTHR42790:SF4">
    <property type="entry name" value="VALINE--PYRUVATE AMINOTRANSFERASE"/>
    <property type="match status" value="1"/>
</dbReference>
<dbReference type="Gene3D" id="3.90.1150.10">
    <property type="entry name" value="Aspartate Aminotransferase, domain 1"/>
    <property type="match status" value="1"/>
</dbReference>
<dbReference type="InterPro" id="IPR015422">
    <property type="entry name" value="PyrdxlP-dep_Trfase_small"/>
</dbReference>
<reference evidence="6 7" key="2">
    <citation type="submission" date="2023-12" db="EMBL/GenBank/DDBJ databases">
        <title>Description of an unclassified Opitutus bacterium of Verrucomicrobiota.</title>
        <authorList>
            <person name="Zhang D.-F."/>
        </authorList>
    </citation>
    <scope>NUCLEOTIDE SEQUENCE [LARGE SCALE GENOMIC DNA]</scope>
    <source>
        <strain evidence="6 7">WL0086</strain>
    </source>
</reference>
<reference evidence="6 7" key="1">
    <citation type="submission" date="2021-08" db="EMBL/GenBank/DDBJ databases">
        <authorList>
            <person name="Zhang D."/>
            <person name="Zhang A."/>
            <person name="Wang L."/>
        </authorList>
    </citation>
    <scope>NUCLEOTIDE SEQUENCE [LARGE SCALE GENOMIC DNA]</scope>
    <source>
        <strain evidence="6 7">WL0086</strain>
    </source>
</reference>
<dbReference type="InterPro" id="IPR015424">
    <property type="entry name" value="PyrdxlP-dep_Trfase"/>
</dbReference>
<evidence type="ECO:0000256" key="2">
    <source>
        <dbReference type="ARBA" id="ARBA00022576"/>
    </source>
</evidence>
<comment type="cofactor">
    <cofactor evidence="1">
        <name>pyridoxal 5'-phosphate</name>
        <dbReference type="ChEBI" id="CHEBI:597326"/>
    </cofactor>
</comment>
<feature type="domain" description="Aminotransferase class I/classII large" evidence="5">
    <location>
        <begin position="51"/>
        <end position="410"/>
    </location>
</feature>
<dbReference type="CDD" id="cd00609">
    <property type="entry name" value="AAT_like"/>
    <property type="match status" value="1"/>
</dbReference>
<dbReference type="EMBL" id="CP139781">
    <property type="protein sequence ID" value="WRQ88628.1"/>
    <property type="molecule type" value="Genomic_DNA"/>
</dbReference>
<dbReference type="Gene3D" id="3.40.640.10">
    <property type="entry name" value="Type I PLP-dependent aspartate aminotransferase-like (Major domain)"/>
    <property type="match status" value="1"/>
</dbReference>
<dbReference type="InterPro" id="IPR050859">
    <property type="entry name" value="Class-I_PLP-dep_aminotransf"/>
</dbReference>
<dbReference type="SUPFAM" id="SSF53383">
    <property type="entry name" value="PLP-dependent transferases"/>
    <property type="match status" value="1"/>
</dbReference>
<evidence type="ECO:0000313" key="7">
    <source>
        <dbReference type="Proteomes" id="UP000738431"/>
    </source>
</evidence>
<dbReference type="RefSeq" id="WP_225919543.1">
    <property type="nucleotide sequence ID" value="NZ_CP139781.1"/>
</dbReference>
<evidence type="ECO:0000313" key="6">
    <source>
        <dbReference type="EMBL" id="WRQ88628.1"/>
    </source>
</evidence>
<gene>
    <name evidence="6" type="ORF">K1X11_004375</name>
</gene>
<evidence type="ECO:0000256" key="3">
    <source>
        <dbReference type="ARBA" id="ARBA00022679"/>
    </source>
</evidence>
<dbReference type="Proteomes" id="UP000738431">
    <property type="component" value="Chromosome"/>
</dbReference>
<dbReference type="InterPro" id="IPR004839">
    <property type="entry name" value="Aminotransferase_I/II_large"/>
</dbReference>
<dbReference type="PANTHER" id="PTHR42790">
    <property type="entry name" value="AMINOTRANSFERASE"/>
    <property type="match status" value="1"/>
</dbReference>
<keyword evidence="7" id="KW-1185">Reference proteome</keyword>
<accession>A0ABZ1CBL1</accession>
<evidence type="ECO:0000256" key="1">
    <source>
        <dbReference type="ARBA" id="ARBA00001933"/>
    </source>
</evidence>
<keyword evidence="2 6" id="KW-0032">Aminotransferase</keyword>
<protein>
    <submittedName>
        <fullName evidence="6">PLP-dependent aminotransferase family protein</fullName>
    </submittedName>
</protein>
<proteinExistence type="predicted"/>
<sequence length="431" mass="47254">MSSSVSPSFSALGDRAQPPTIARLMAMALENPALLSIAAGFTDNATLPVAQVEAVVRRLAQEDRSNEYLQYGSNHGRPELRRLLSQHLCALEPELDYHDVQRGCFITNGSQQALYLAMQVLCDPGDIVLVDRPSYFVFLEMLKGLGIESRSIPVDETTGLVDEEAFGKMLGAMGERGELAQVKAVYFVSYFSNPSGRSLTRDEKAAIARQLQAHQAIVPVIEDAAYRDIYYEQPWPAPSVLSMTEWAAFPRLYTSTLTKPFATGLKVGFATCSDIEWRAKMLHVKAHHDFGTANFNQRVMEAVMETGGLLEQLAVIRPAYQKKMIALDTALRDGGLPELGWTWERPAGGLYLWLRAPEGIDTSLESAFCQACVEAGVLYVPGELCFGDDAPSDTIRLSFGVLAEAQLAEAGRRFCAVAQQFAVSPNCSVKV</sequence>
<keyword evidence="3" id="KW-0808">Transferase</keyword>
<evidence type="ECO:0000256" key="4">
    <source>
        <dbReference type="ARBA" id="ARBA00022898"/>
    </source>
</evidence>
<dbReference type="InterPro" id="IPR015421">
    <property type="entry name" value="PyrdxlP-dep_Trfase_major"/>
</dbReference>
<organism evidence="6 7">
    <name type="scientific">Actomonas aquatica</name>
    <dbReference type="NCBI Taxonomy" id="2866162"/>
    <lineage>
        <taxon>Bacteria</taxon>
        <taxon>Pseudomonadati</taxon>
        <taxon>Verrucomicrobiota</taxon>
        <taxon>Opitutia</taxon>
        <taxon>Opitutales</taxon>
        <taxon>Opitutaceae</taxon>
        <taxon>Actomonas</taxon>
    </lineage>
</organism>
<dbReference type="Pfam" id="PF00155">
    <property type="entry name" value="Aminotran_1_2"/>
    <property type="match status" value="1"/>
</dbReference>
<keyword evidence="4" id="KW-0663">Pyridoxal phosphate</keyword>